<dbReference type="InterPro" id="IPR015424">
    <property type="entry name" value="PyrdxlP-dep_Trfase"/>
</dbReference>
<feature type="modified residue" description="N6-(pyridoxal phosphate)lysine" evidence="7">
    <location>
        <position position="309"/>
    </location>
</feature>
<dbReference type="InterPro" id="IPR015422">
    <property type="entry name" value="PyrdxlP-dep_Trfase_small"/>
</dbReference>
<dbReference type="STRING" id="1764295.A0A5B8MWM6"/>
<evidence type="ECO:0000313" key="10">
    <source>
        <dbReference type="EMBL" id="QDZ24576.1"/>
    </source>
</evidence>
<dbReference type="PANTHER" id="PTHR45744">
    <property type="entry name" value="TYROSINE AMINOTRANSFERASE"/>
    <property type="match status" value="1"/>
</dbReference>
<dbReference type="Gene3D" id="3.90.1150.10">
    <property type="entry name" value="Aspartate Aminotransferase, domain 1"/>
    <property type="match status" value="1"/>
</dbReference>
<evidence type="ECO:0000256" key="7">
    <source>
        <dbReference type="PIRSR" id="PIRSR000517-1"/>
    </source>
</evidence>
<dbReference type="Gene3D" id="3.40.640.10">
    <property type="entry name" value="Type I PLP-dependent aspartate aminotransferase-like (Major domain)"/>
    <property type="match status" value="1"/>
</dbReference>
<dbReference type="InterPro" id="IPR004839">
    <property type="entry name" value="Aminotransferase_I/II_large"/>
</dbReference>
<feature type="compositionally biased region" description="Polar residues" evidence="8">
    <location>
        <begin position="1"/>
        <end position="14"/>
    </location>
</feature>
<reference evidence="10 11" key="1">
    <citation type="submission" date="2018-07" db="EMBL/GenBank/DDBJ databases">
        <title>The complete nuclear genome of the prasinophyte Chloropicon primus (CCMP1205).</title>
        <authorList>
            <person name="Pombert J.-F."/>
            <person name="Otis C."/>
            <person name="Turmel M."/>
            <person name="Lemieux C."/>
        </authorList>
    </citation>
    <scope>NUCLEOTIDE SEQUENCE [LARGE SCALE GENOMIC DNA]</scope>
    <source>
        <strain evidence="10 11">CCMP1205</strain>
    </source>
</reference>
<accession>A0A5B8MWM6</accession>
<dbReference type="GO" id="GO:0006572">
    <property type="term" value="P:L-tyrosine catabolic process"/>
    <property type="evidence" value="ECO:0007669"/>
    <property type="project" value="TreeGrafter"/>
</dbReference>
<evidence type="ECO:0000256" key="6">
    <source>
        <dbReference type="PIRNR" id="PIRNR000517"/>
    </source>
</evidence>
<keyword evidence="11" id="KW-1185">Reference proteome</keyword>
<organism evidence="10 11">
    <name type="scientific">Chloropicon primus</name>
    <dbReference type="NCBI Taxonomy" id="1764295"/>
    <lineage>
        <taxon>Eukaryota</taxon>
        <taxon>Viridiplantae</taxon>
        <taxon>Chlorophyta</taxon>
        <taxon>Chloropicophyceae</taxon>
        <taxon>Chloropicales</taxon>
        <taxon>Chloropicaceae</taxon>
        <taxon>Chloropicon</taxon>
    </lineage>
</organism>
<dbReference type="EMBL" id="CP031046">
    <property type="protein sequence ID" value="QDZ24576.1"/>
    <property type="molecule type" value="Genomic_DNA"/>
</dbReference>
<keyword evidence="4 10" id="KW-0808">Transferase</keyword>
<feature type="domain" description="Aminotransferase class I/classII large" evidence="9">
    <location>
        <begin position="77"/>
        <end position="470"/>
    </location>
</feature>
<evidence type="ECO:0000256" key="8">
    <source>
        <dbReference type="SAM" id="MobiDB-lite"/>
    </source>
</evidence>
<keyword evidence="5 6" id="KW-0663">Pyridoxal phosphate</keyword>
<dbReference type="AlphaFoldDB" id="A0A5B8MWM6"/>
<dbReference type="PIRSF" id="PIRSF000517">
    <property type="entry name" value="Tyr_transaminase"/>
    <property type="match status" value="1"/>
</dbReference>
<keyword evidence="3 10" id="KW-0032">Aminotransferase</keyword>
<evidence type="ECO:0000256" key="3">
    <source>
        <dbReference type="ARBA" id="ARBA00022576"/>
    </source>
</evidence>
<evidence type="ECO:0000256" key="2">
    <source>
        <dbReference type="ARBA" id="ARBA00007441"/>
    </source>
</evidence>
<feature type="compositionally biased region" description="Low complexity" evidence="8">
    <location>
        <begin position="15"/>
        <end position="31"/>
    </location>
</feature>
<dbReference type="CDD" id="cd00609">
    <property type="entry name" value="AAT_like"/>
    <property type="match status" value="1"/>
</dbReference>
<name>A0A5B8MWM6_9CHLO</name>
<dbReference type="SUPFAM" id="SSF53383">
    <property type="entry name" value="PLP-dependent transferases"/>
    <property type="match status" value="1"/>
</dbReference>
<evidence type="ECO:0000256" key="4">
    <source>
        <dbReference type="ARBA" id="ARBA00022679"/>
    </source>
</evidence>
<evidence type="ECO:0000259" key="9">
    <source>
        <dbReference type="Pfam" id="PF00155"/>
    </source>
</evidence>
<evidence type="ECO:0000256" key="1">
    <source>
        <dbReference type="ARBA" id="ARBA00001933"/>
    </source>
</evidence>
<dbReference type="OrthoDB" id="7042322at2759"/>
<evidence type="ECO:0000313" key="11">
    <source>
        <dbReference type="Proteomes" id="UP000316726"/>
    </source>
</evidence>
<comment type="cofactor">
    <cofactor evidence="1 6 7">
        <name>pyridoxal 5'-phosphate</name>
        <dbReference type="ChEBI" id="CHEBI:597326"/>
    </cofactor>
</comment>
<dbReference type="InterPro" id="IPR005958">
    <property type="entry name" value="TyrNic_aminoTrfase"/>
</dbReference>
<dbReference type="PANTHER" id="PTHR45744:SF2">
    <property type="entry name" value="TYROSINE AMINOTRANSFERASE"/>
    <property type="match status" value="1"/>
</dbReference>
<dbReference type="GO" id="GO:0004838">
    <property type="term" value="F:L-tyrosine-2-oxoglutarate transaminase activity"/>
    <property type="evidence" value="ECO:0007669"/>
    <property type="project" value="TreeGrafter"/>
</dbReference>
<dbReference type="InterPro" id="IPR015421">
    <property type="entry name" value="PyrdxlP-dep_Trfase_major"/>
</dbReference>
<gene>
    <name evidence="10" type="ORF">A3770_13p70940</name>
</gene>
<sequence>MTQMPSQQETSVDQNSTTNNNTTNNTTTNNTKKMNLVLGSMAARPKNRIRVFVERILRNAPKEGEVNEKTGVPYPKRMDLSLGDPTALGLSPPQEAKDAVVEAIQGEALTTKQVHGYQHSCGSPAFREAITREIRPALGENAVFVTSGCSQALQFALTALAKDGSNVLVPNPAFPLYNTICEFVNAEARPYKLLSDRGWQSCLEDLEAKCDQDTCCLLVCNPGNPTSHSYSPDHIEELLRFAYRRGIPVVADEVYAHMTYQVQVGGAGSSADEENGGAGDGDFQYMAEIAHSRLGSQRPPVLSCSALSKRFLVPGWRTGWLALYDDAGESLEKAGLYTGIAALCQIGMTPTSLIQAAAPVVLEKTPESYHRKLNLTMKKGAEYCLERCNRCPGLQCLSVPKGAMYLFFQVPTSNKEVADAMDSDDVKWCRELLEQQNVFTLPGVLFGSPGFVRIVSAAPMSVLEEAWNRIEDFCKGN</sequence>
<dbReference type="GO" id="GO:0030170">
    <property type="term" value="F:pyridoxal phosphate binding"/>
    <property type="evidence" value="ECO:0007669"/>
    <property type="project" value="InterPro"/>
</dbReference>
<protein>
    <submittedName>
        <fullName evidence="10">Tyrosine/nicotianamine aminotransferase</fullName>
    </submittedName>
</protein>
<feature type="region of interest" description="Disordered" evidence="8">
    <location>
        <begin position="1"/>
        <end position="33"/>
    </location>
</feature>
<dbReference type="Pfam" id="PF00155">
    <property type="entry name" value="Aminotran_1_2"/>
    <property type="match status" value="1"/>
</dbReference>
<dbReference type="Proteomes" id="UP000316726">
    <property type="component" value="Chromosome 13"/>
</dbReference>
<proteinExistence type="inferred from homology"/>
<comment type="similarity">
    <text evidence="2 6">Belongs to the class-I pyridoxal-phosphate-dependent aminotransferase family.</text>
</comment>
<evidence type="ECO:0000256" key="5">
    <source>
        <dbReference type="ARBA" id="ARBA00022898"/>
    </source>
</evidence>
<dbReference type="NCBIfam" id="TIGR01265">
    <property type="entry name" value="tyr_nico_aTase"/>
    <property type="match status" value="1"/>
</dbReference>